<sequence length="316" mass="33442">MALHQTITVLNALDSAYVNGEQVRQLFAAYPAVKVEVQKVEGEKGSTEFVKITIPGSKGKLGGGSAPTFGIVGRLGGIGARPSRIGIVSDADGAVAAIASALKLANMQTKGDVLQGDVLVTTHICPDAPTLPHEPVDFMDSPVDILQMNEHEVLPEMEAIISIDTTKGNRVVNHKGIAISPTVKEGYILRVSEDLLRIKEMTTGQYPVTFPVTTQDITPYGNGLYHINSILQPAVATSAPVVGLAITAQSMVPGCGTGASHEIDIAQAVRFAIETAKEFTQGICSFYNEAEFAQITELYGSMKVLQTLGKPAVISQ</sequence>
<evidence type="ECO:0008006" key="3">
    <source>
        <dbReference type="Google" id="ProtNLM"/>
    </source>
</evidence>
<evidence type="ECO:0000313" key="1">
    <source>
        <dbReference type="EMBL" id="AIQ59650.1"/>
    </source>
</evidence>
<dbReference type="RefSeq" id="WP_042215707.1">
    <property type="nucleotide sequence ID" value="NZ_CP009285.1"/>
</dbReference>
<dbReference type="OrthoDB" id="9782903at2"/>
<dbReference type="InterPro" id="IPR009561">
    <property type="entry name" value="DUF1177"/>
</dbReference>
<dbReference type="EMBL" id="CP009285">
    <property type="protein sequence ID" value="AIQ59650.1"/>
    <property type="molecule type" value="Genomic_DNA"/>
</dbReference>
<evidence type="ECO:0000313" key="2">
    <source>
        <dbReference type="Proteomes" id="UP000029518"/>
    </source>
</evidence>
<keyword evidence="2" id="KW-1185">Reference proteome</keyword>
<dbReference type="KEGG" id="pbd:PBOR_23855"/>
<reference evidence="1" key="1">
    <citation type="submission" date="2014-08" db="EMBL/GenBank/DDBJ databases">
        <title>Comparative genomics of the Paenibacillus odorifer group.</title>
        <authorList>
            <person name="den Bakker H.C."/>
            <person name="Tsai Y.-C.Y.-C."/>
            <person name="Martin N."/>
            <person name="Korlach J."/>
            <person name="Wiedmann M."/>
        </authorList>
    </citation>
    <scope>NUCLEOTIDE SEQUENCE [LARGE SCALE GENOMIC DNA]</scope>
    <source>
        <strain evidence="1">DSM 13188</strain>
    </source>
</reference>
<gene>
    <name evidence="1" type="ORF">PBOR_23855</name>
</gene>
<organism evidence="1 2">
    <name type="scientific">Paenibacillus borealis</name>
    <dbReference type="NCBI Taxonomy" id="160799"/>
    <lineage>
        <taxon>Bacteria</taxon>
        <taxon>Bacillati</taxon>
        <taxon>Bacillota</taxon>
        <taxon>Bacilli</taxon>
        <taxon>Bacillales</taxon>
        <taxon>Paenibacillaceae</taxon>
        <taxon>Paenibacillus</taxon>
    </lineage>
</organism>
<name>A0A089LHR7_PAEBO</name>
<dbReference type="HOGENOM" id="CLU_077081_0_0_9"/>
<accession>A0A089LHR7</accession>
<dbReference type="Pfam" id="PF06675">
    <property type="entry name" value="DUF1177"/>
    <property type="match status" value="1"/>
</dbReference>
<proteinExistence type="predicted"/>
<protein>
    <recommendedName>
        <fullName evidence="3">DUF1177 domain-containing protein</fullName>
    </recommendedName>
</protein>
<dbReference type="AlphaFoldDB" id="A0A089LHR7"/>
<dbReference type="Proteomes" id="UP000029518">
    <property type="component" value="Chromosome"/>
</dbReference>